<evidence type="ECO:0000256" key="2">
    <source>
        <dbReference type="ARBA" id="ARBA00005722"/>
    </source>
</evidence>
<evidence type="ECO:0000256" key="1">
    <source>
        <dbReference type="ARBA" id="ARBA00004442"/>
    </source>
</evidence>
<dbReference type="PANTHER" id="PTHR38776:SF1">
    <property type="entry name" value="MLTA-INTERACTING PROTEIN-RELATED"/>
    <property type="match status" value="1"/>
</dbReference>
<dbReference type="EMBL" id="CP017476">
    <property type="protein sequence ID" value="AOW11854.1"/>
    <property type="molecule type" value="Genomic_DNA"/>
</dbReference>
<dbReference type="InterPro" id="IPR010583">
    <property type="entry name" value="MipA"/>
</dbReference>
<proteinExistence type="inferred from homology"/>
<evidence type="ECO:0000256" key="3">
    <source>
        <dbReference type="ARBA" id="ARBA00022729"/>
    </source>
</evidence>
<protein>
    <recommendedName>
        <fullName evidence="10">Structural protein MipA</fullName>
    </recommendedName>
</protein>
<reference evidence="7 8" key="1">
    <citation type="submission" date="2016-02" db="EMBL/GenBank/DDBJ databases">
        <title>Draft genome sequence of Hydrogenophaga sp. LPB0072.</title>
        <authorList>
            <person name="Shin S.-K."/>
            <person name="Yi H."/>
        </authorList>
    </citation>
    <scope>NUCLEOTIDE SEQUENCE [LARGE SCALE GENOMIC DNA]</scope>
    <source>
        <strain evidence="7 8">LPB0072</strain>
    </source>
</reference>
<gene>
    <name evidence="6" type="ORF">LPB072_02205</name>
    <name evidence="7" type="ORF">LPB72_08745</name>
</gene>
<dbReference type="GO" id="GO:0009279">
    <property type="term" value="C:cell outer membrane"/>
    <property type="evidence" value="ECO:0007669"/>
    <property type="project" value="UniProtKB-SubCell"/>
</dbReference>
<comment type="subcellular location">
    <subcellularLocation>
        <location evidence="1">Cell outer membrane</location>
    </subcellularLocation>
</comment>
<comment type="similarity">
    <text evidence="2">Belongs to the MipA/OmpV family.</text>
</comment>
<evidence type="ECO:0008006" key="10">
    <source>
        <dbReference type="Google" id="ProtNLM"/>
    </source>
</evidence>
<evidence type="ECO:0000313" key="8">
    <source>
        <dbReference type="Proteomes" id="UP000185657"/>
    </source>
</evidence>
<keyword evidence="5" id="KW-0998">Cell outer membrane</keyword>
<dbReference type="Pfam" id="PF06629">
    <property type="entry name" value="MipA"/>
    <property type="match status" value="1"/>
</dbReference>
<dbReference type="EMBL" id="LVWD01000009">
    <property type="protein sequence ID" value="OAD42298.1"/>
    <property type="molecule type" value="Genomic_DNA"/>
</dbReference>
<dbReference type="KEGG" id="hyl:LPB072_02205"/>
<evidence type="ECO:0000313" key="6">
    <source>
        <dbReference type="EMBL" id="AOW11854.1"/>
    </source>
</evidence>
<keyword evidence="8" id="KW-1185">Reference proteome</keyword>
<name>A0A162T135_9BURK</name>
<evidence type="ECO:0000256" key="5">
    <source>
        <dbReference type="ARBA" id="ARBA00023237"/>
    </source>
</evidence>
<dbReference type="PANTHER" id="PTHR38776">
    <property type="entry name" value="MLTA-INTERACTING PROTEIN-RELATED"/>
    <property type="match status" value="1"/>
</dbReference>
<dbReference type="Proteomes" id="UP000185657">
    <property type="component" value="Unassembled WGS sequence"/>
</dbReference>
<dbReference type="Proteomes" id="UP000185680">
    <property type="component" value="Chromosome"/>
</dbReference>
<reference evidence="6 9" key="2">
    <citation type="submission" date="2016-10" db="EMBL/GenBank/DDBJ databases">
        <title>Hydorgenophaga sp. LPB0072 isolated from gastropod.</title>
        <authorList>
            <person name="Kim E."/>
            <person name="Yi H."/>
        </authorList>
    </citation>
    <scope>NUCLEOTIDE SEQUENCE [LARGE SCALE GENOMIC DNA]</scope>
    <source>
        <strain evidence="6 9">LPB0072</strain>
    </source>
</reference>
<accession>A0A162T135</accession>
<keyword evidence="3" id="KW-0732">Signal</keyword>
<sequence length="262" mass="28367">MGLCTGQASLATGALTVPESDEGYLIGASMASSSSHVGNAKAQYTLKPMWAFQLGSVRVSRSRASSLMSAGREKLETGLSADFDLLSDWRLGASLRVDNGRSFDADPKLAGLPDVRTTLRARLSVSRPLGPRWSWRSSIDQDILGRAGGLRLSQGFGYRWRVSENTHWDLSTSTTWGNGRYLQTQYGISSASAMDTGRTPYLLGSGWESFRTSVQFTHAISENWVTFGGLDLSQLLRGAAHSPLVGRVTTHGLSVGLAYRSR</sequence>
<evidence type="ECO:0000313" key="7">
    <source>
        <dbReference type="EMBL" id="OAD42298.1"/>
    </source>
</evidence>
<evidence type="ECO:0000256" key="4">
    <source>
        <dbReference type="ARBA" id="ARBA00023136"/>
    </source>
</evidence>
<organism evidence="6 9">
    <name type="scientific">Hydrogenophaga crassostreae</name>
    <dbReference type="NCBI Taxonomy" id="1763535"/>
    <lineage>
        <taxon>Bacteria</taxon>
        <taxon>Pseudomonadati</taxon>
        <taxon>Pseudomonadota</taxon>
        <taxon>Betaproteobacteria</taxon>
        <taxon>Burkholderiales</taxon>
        <taxon>Comamonadaceae</taxon>
        <taxon>Hydrogenophaga</taxon>
    </lineage>
</organism>
<dbReference type="STRING" id="1763535.LPB072_02205"/>
<evidence type="ECO:0000313" key="9">
    <source>
        <dbReference type="Proteomes" id="UP000185680"/>
    </source>
</evidence>
<keyword evidence="4" id="KW-0472">Membrane</keyword>
<dbReference type="AlphaFoldDB" id="A0A162T135"/>